<sequence length="170" mass="20273">MKNIYAIIQLNEHGFDILNSKNMQLEKTFIQHGRLSTYNHSLFVAYMSLCIAGKLRIKINERSLVRGALLHDYFLYDWHIPSTENRRHAFDHPRRAWENASQDFELTECEKDIILKHMFPLTLKLPKYRESYIVLLADKYCAIYETLAWKRTKRKLSFLEDYLGKQTIIS</sequence>
<accession>E7G6N3</accession>
<keyword evidence="3" id="KW-1185">Reference proteome</keyword>
<evidence type="ECO:0000313" key="3">
    <source>
        <dbReference type="Proteomes" id="UP000003157"/>
    </source>
</evidence>
<feature type="domain" description="HD" evidence="1">
    <location>
        <begin position="37"/>
        <end position="142"/>
    </location>
</feature>
<dbReference type="EMBL" id="ADKX01000007">
    <property type="protein sequence ID" value="EFW06189.1"/>
    <property type="molecule type" value="Genomic_DNA"/>
</dbReference>
<name>E7G6N3_9FIRM</name>
<dbReference type="HOGENOM" id="CLU_104072_0_1_9"/>
<organism evidence="2 3">
    <name type="scientific">Coprobacillus cateniformis</name>
    <dbReference type="NCBI Taxonomy" id="100884"/>
    <lineage>
        <taxon>Bacteria</taxon>
        <taxon>Bacillati</taxon>
        <taxon>Bacillota</taxon>
        <taxon>Erysipelotrichia</taxon>
        <taxon>Erysipelotrichales</taxon>
        <taxon>Coprobacillaceae</taxon>
        <taxon>Coprobacillus</taxon>
    </lineage>
</organism>
<dbReference type="OrthoDB" id="360187at2"/>
<evidence type="ECO:0000313" key="2">
    <source>
        <dbReference type="EMBL" id="EFW06189.1"/>
    </source>
</evidence>
<dbReference type="InterPro" id="IPR006674">
    <property type="entry name" value="HD_domain"/>
</dbReference>
<proteinExistence type="predicted"/>
<evidence type="ECO:0000259" key="1">
    <source>
        <dbReference type="Pfam" id="PF01966"/>
    </source>
</evidence>
<dbReference type="STRING" id="100884.GCA_000269565_01290"/>
<dbReference type="Pfam" id="PF01966">
    <property type="entry name" value="HD"/>
    <property type="match status" value="1"/>
</dbReference>
<protein>
    <submittedName>
        <fullName evidence="2">HD domain-containing protein</fullName>
    </submittedName>
</protein>
<dbReference type="CDD" id="cd00077">
    <property type="entry name" value="HDc"/>
    <property type="match status" value="1"/>
</dbReference>
<dbReference type="SUPFAM" id="SSF109604">
    <property type="entry name" value="HD-domain/PDEase-like"/>
    <property type="match status" value="1"/>
</dbReference>
<dbReference type="InterPro" id="IPR003607">
    <property type="entry name" value="HD/PDEase_dom"/>
</dbReference>
<dbReference type="eggNOG" id="COG1896">
    <property type="taxonomic scope" value="Bacteria"/>
</dbReference>
<dbReference type="Gene3D" id="1.10.3210.10">
    <property type="entry name" value="Hypothetical protein af1432"/>
    <property type="match status" value="1"/>
</dbReference>
<comment type="caution">
    <text evidence="2">The sequence shown here is derived from an EMBL/GenBank/DDBJ whole genome shotgun (WGS) entry which is preliminary data.</text>
</comment>
<dbReference type="GeneID" id="78229170"/>
<reference evidence="2 3" key="1">
    <citation type="submission" date="2010-12" db="EMBL/GenBank/DDBJ databases">
        <title>The Genome Sequence of Coprobacillus sp. strain 29_1.</title>
        <authorList>
            <consortium name="The Broad Institute Genome Sequencing Platform"/>
            <person name="Earl A."/>
            <person name="Ward D."/>
            <person name="Feldgarden M."/>
            <person name="Gevers D."/>
            <person name="Daigneault M."/>
            <person name="Sibley C.D."/>
            <person name="White A."/>
            <person name="Strauss J."/>
            <person name="Allen-Vercoe E."/>
            <person name="Young S.K."/>
            <person name="Zeng Q."/>
            <person name="Gargeya S."/>
            <person name="Fitzgerald M."/>
            <person name="Haas B."/>
            <person name="Abouelleil A."/>
            <person name="Alvarado L."/>
            <person name="Arachchi H.M."/>
            <person name="Berlin A."/>
            <person name="Brown A."/>
            <person name="Chapman S.B."/>
            <person name="Chen Z."/>
            <person name="Dunbar C."/>
            <person name="Freedman E."/>
            <person name="Gearin G."/>
            <person name="Gellesch M."/>
            <person name="Goldberg J."/>
            <person name="Griggs A."/>
            <person name="Gujja S."/>
            <person name="Heilman E."/>
            <person name="Heiman D."/>
            <person name="Howarth C."/>
            <person name="Larson L."/>
            <person name="Lui A."/>
            <person name="MacDonald P.J.P."/>
            <person name="Mehta T."/>
            <person name="Montmayeur A."/>
            <person name="Murphy C."/>
            <person name="Neiman D."/>
            <person name="Pearson M."/>
            <person name="Priest M."/>
            <person name="Roberts A."/>
            <person name="Saif S."/>
            <person name="Shea T."/>
            <person name="Shenoy N."/>
            <person name="Sisk P."/>
            <person name="Stolte C."/>
            <person name="Sykes S."/>
            <person name="White J."/>
            <person name="Yandava C."/>
            <person name="Nusbaum C."/>
            <person name="Birren B."/>
        </authorList>
    </citation>
    <scope>NUCLEOTIDE SEQUENCE [LARGE SCALE GENOMIC DNA]</scope>
    <source>
        <strain evidence="2 3">29_1</strain>
    </source>
</reference>
<dbReference type="Proteomes" id="UP000003157">
    <property type="component" value="Unassembled WGS sequence"/>
</dbReference>
<dbReference type="AlphaFoldDB" id="E7G6N3"/>
<gene>
    <name evidence="2" type="ORF">HMPREF9488_00421</name>
</gene>
<dbReference type="RefSeq" id="WP_008787542.1">
    <property type="nucleotide sequence ID" value="NZ_AKCB01000001.1"/>
</dbReference>